<keyword evidence="3" id="KW-1185">Reference proteome</keyword>
<evidence type="ECO:0000256" key="1">
    <source>
        <dbReference type="SAM" id="MobiDB-lite"/>
    </source>
</evidence>
<comment type="caution">
    <text evidence="2">The sequence shown here is derived from an EMBL/GenBank/DDBJ whole genome shotgun (WGS) entry which is preliminary data.</text>
</comment>
<feature type="compositionally biased region" description="Basic and acidic residues" evidence="1">
    <location>
        <begin position="42"/>
        <end position="51"/>
    </location>
</feature>
<evidence type="ECO:0000313" key="3">
    <source>
        <dbReference type="Proteomes" id="UP001529510"/>
    </source>
</evidence>
<dbReference type="Proteomes" id="UP001529510">
    <property type="component" value="Unassembled WGS sequence"/>
</dbReference>
<feature type="non-terminal residue" evidence="2">
    <location>
        <position position="51"/>
    </location>
</feature>
<proteinExistence type="predicted"/>
<accession>A0ABD0N4M2</accession>
<dbReference type="EMBL" id="JAMKFB020000024">
    <property type="protein sequence ID" value="KAL0157082.1"/>
    <property type="molecule type" value="Genomic_DNA"/>
</dbReference>
<evidence type="ECO:0000313" key="2">
    <source>
        <dbReference type="EMBL" id="KAL0157082.1"/>
    </source>
</evidence>
<sequence>AANPVRPLKALRDPLELKGLKGPAGPLAIPADTAPRATQDLRASKDLQESK</sequence>
<dbReference type="AlphaFoldDB" id="A0ABD0N4M2"/>
<protein>
    <submittedName>
        <fullName evidence="2">Uncharacterized protein</fullName>
    </submittedName>
</protein>
<name>A0ABD0N4M2_CIRMR</name>
<feature type="region of interest" description="Disordered" evidence="1">
    <location>
        <begin position="15"/>
        <end position="51"/>
    </location>
</feature>
<gene>
    <name evidence="2" type="ORF">M9458_048328</name>
</gene>
<reference evidence="2 3" key="1">
    <citation type="submission" date="2024-05" db="EMBL/GenBank/DDBJ databases">
        <title>Genome sequencing and assembly of Indian major carp, Cirrhinus mrigala (Hamilton, 1822).</title>
        <authorList>
            <person name="Mohindra V."/>
            <person name="Chowdhury L.M."/>
            <person name="Lal K."/>
            <person name="Jena J.K."/>
        </authorList>
    </citation>
    <scope>NUCLEOTIDE SEQUENCE [LARGE SCALE GENOMIC DNA]</scope>
    <source>
        <strain evidence="2">CM1030</strain>
        <tissue evidence="2">Blood</tissue>
    </source>
</reference>
<organism evidence="2 3">
    <name type="scientific">Cirrhinus mrigala</name>
    <name type="common">Mrigala</name>
    <dbReference type="NCBI Taxonomy" id="683832"/>
    <lineage>
        <taxon>Eukaryota</taxon>
        <taxon>Metazoa</taxon>
        <taxon>Chordata</taxon>
        <taxon>Craniata</taxon>
        <taxon>Vertebrata</taxon>
        <taxon>Euteleostomi</taxon>
        <taxon>Actinopterygii</taxon>
        <taxon>Neopterygii</taxon>
        <taxon>Teleostei</taxon>
        <taxon>Ostariophysi</taxon>
        <taxon>Cypriniformes</taxon>
        <taxon>Cyprinidae</taxon>
        <taxon>Labeoninae</taxon>
        <taxon>Labeonini</taxon>
        <taxon>Cirrhinus</taxon>
    </lineage>
</organism>
<feature type="non-terminal residue" evidence="2">
    <location>
        <position position="1"/>
    </location>
</feature>